<comment type="caution">
    <text evidence="2">The sequence shown here is derived from an EMBL/GenBank/DDBJ whole genome shotgun (WGS) entry which is preliminary data.</text>
</comment>
<dbReference type="AlphaFoldDB" id="A0A163FMJ5"/>
<dbReference type="EMBL" id="JYNV01000158">
    <property type="protein sequence ID" value="KZM24447.1"/>
    <property type="molecule type" value="Genomic_DNA"/>
</dbReference>
<feature type="compositionally biased region" description="Low complexity" evidence="1">
    <location>
        <begin position="22"/>
        <end position="55"/>
    </location>
</feature>
<gene>
    <name evidence="2" type="ORF">ST47_g4408</name>
</gene>
<evidence type="ECO:0000313" key="2">
    <source>
        <dbReference type="EMBL" id="KZM24447.1"/>
    </source>
</evidence>
<keyword evidence="3" id="KW-1185">Reference proteome</keyword>
<reference evidence="2 3" key="1">
    <citation type="journal article" date="2016" name="Sci. Rep.">
        <title>Draft genome sequencing and secretome analysis of fungal phytopathogen Ascochyta rabiei provides insight into the necrotrophic effector repertoire.</title>
        <authorList>
            <person name="Verma S."/>
            <person name="Gazara R.K."/>
            <person name="Nizam S."/>
            <person name="Parween S."/>
            <person name="Chattopadhyay D."/>
            <person name="Verma P.K."/>
        </authorList>
    </citation>
    <scope>NUCLEOTIDE SEQUENCE [LARGE SCALE GENOMIC DNA]</scope>
    <source>
        <strain evidence="2 3">ArDII</strain>
    </source>
</reference>
<feature type="region of interest" description="Disordered" evidence="1">
    <location>
        <begin position="1"/>
        <end position="55"/>
    </location>
</feature>
<protein>
    <submittedName>
        <fullName evidence="2">Uncharacterized protein</fullName>
    </submittedName>
</protein>
<organism evidence="2 3">
    <name type="scientific">Didymella rabiei</name>
    <name type="common">Chickpea ascochyta blight fungus</name>
    <name type="synonym">Mycosphaerella rabiei</name>
    <dbReference type="NCBI Taxonomy" id="5454"/>
    <lineage>
        <taxon>Eukaryota</taxon>
        <taxon>Fungi</taxon>
        <taxon>Dikarya</taxon>
        <taxon>Ascomycota</taxon>
        <taxon>Pezizomycotina</taxon>
        <taxon>Dothideomycetes</taxon>
        <taxon>Pleosporomycetidae</taxon>
        <taxon>Pleosporales</taxon>
        <taxon>Pleosporineae</taxon>
        <taxon>Didymellaceae</taxon>
        <taxon>Ascochyta</taxon>
    </lineage>
</organism>
<name>A0A163FMJ5_DIDRA</name>
<feature type="region of interest" description="Disordered" evidence="1">
    <location>
        <begin position="231"/>
        <end position="274"/>
    </location>
</feature>
<evidence type="ECO:0000313" key="3">
    <source>
        <dbReference type="Proteomes" id="UP000076837"/>
    </source>
</evidence>
<dbReference type="Proteomes" id="UP000076837">
    <property type="component" value="Unassembled WGS sequence"/>
</dbReference>
<evidence type="ECO:0000256" key="1">
    <source>
        <dbReference type="SAM" id="MobiDB-lite"/>
    </source>
</evidence>
<sequence length="379" mass="40442">MQKTAASKPAATKRSSVPPLKQTTQSVATTSVSVTPSSSEHNSSTSPSPSEQAQPSNFHIISHIPAPVPASHLDVATESLSYQGKSTEAKSEVSSSLAVLRSGADAAATDQPLSRAKQPFKVLNIYICPYVDTGTCSHKSGPFHSFRGLVQHIGKFHANESIVSYEESTIEDDTRKIPRPKSCGDLYVTHQQANQHAKSSACTASVHTNLTCAWKPFNGCKKTSADAKGLANHANSHRKDVRSPSAESGTPPALIIINRSSSHPPKSREAGPAKIEKDLPLFGKSILADYVTMSGLKIGPAALHSCSNCSTRELPAVAVDKSIFGDNLHLRLSHHRAFSFAQAITRDIQVANEAGVTPTLLSVGLDGWAGDERKLFPWL</sequence>
<accession>A0A163FMJ5</accession>
<proteinExistence type="predicted"/>